<dbReference type="EMBL" id="JANTHZ010000002">
    <property type="protein sequence ID" value="MCS0495280.1"/>
    <property type="molecule type" value="Genomic_DNA"/>
</dbReference>
<protein>
    <submittedName>
        <fullName evidence="1">Uncharacterized protein</fullName>
    </submittedName>
</protein>
<accession>A0A9X2PC87</accession>
<proteinExistence type="predicted"/>
<dbReference type="RefSeq" id="WP_258732324.1">
    <property type="nucleotide sequence ID" value="NZ_JANTHZ010000002.1"/>
</dbReference>
<evidence type="ECO:0000313" key="1">
    <source>
        <dbReference type="EMBL" id="MCS0495280.1"/>
    </source>
</evidence>
<reference evidence="1" key="1">
    <citation type="submission" date="2022-08" db="EMBL/GenBank/DDBJ databases">
        <authorList>
            <person name="Li F."/>
        </authorList>
    </citation>
    <scope>NUCLEOTIDE SEQUENCE</scope>
    <source>
        <strain evidence="1">MQZ15Z-1</strain>
    </source>
</reference>
<evidence type="ECO:0000313" key="2">
    <source>
        <dbReference type="Proteomes" id="UP001151088"/>
    </source>
</evidence>
<sequence length="78" mass="8659">MAWIKSIARADAKGKLQPTEVVAVVKVFDTANATSIVQIDTHGSDDRENPGKQSQTIQFGEEAAKQLFEIFRETYGFK</sequence>
<organism evidence="1 2">
    <name type="scientific">Ancylobacter mangrovi</name>
    <dbReference type="NCBI Taxonomy" id="2972472"/>
    <lineage>
        <taxon>Bacteria</taxon>
        <taxon>Pseudomonadati</taxon>
        <taxon>Pseudomonadota</taxon>
        <taxon>Alphaproteobacteria</taxon>
        <taxon>Hyphomicrobiales</taxon>
        <taxon>Xanthobacteraceae</taxon>
        <taxon>Ancylobacter</taxon>
    </lineage>
</organism>
<dbReference type="Proteomes" id="UP001151088">
    <property type="component" value="Unassembled WGS sequence"/>
</dbReference>
<gene>
    <name evidence="1" type="ORF">NVS89_09230</name>
</gene>
<keyword evidence="2" id="KW-1185">Reference proteome</keyword>
<name>A0A9X2PC87_9HYPH</name>
<dbReference type="AlphaFoldDB" id="A0A9X2PC87"/>
<comment type="caution">
    <text evidence="1">The sequence shown here is derived from an EMBL/GenBank/DDBJ whole genome shotgun (WGS) entry which is preliminary data.</text>
</comment>